<keyword evidence="1" id="KW-0472">Membrane</keyword>
<sequence length="297" mass="32490">MLIFVEIALCLALIYALGALVCSVIHEGVAQMFALRWKSLNVALNDMLNPADYAKFMAHPLIKNLWDSSRKPTLIPNMVAARAIVHAFEPADQSPITDARQLLATMPAILQRQIVPFLSKETDSVQDLYQAAQSWFDNSMTAASDWYARQAHWLSIVVAILFAIALNIETVAIASKLTQEPIQRAALVELAQNTVKQYQENPASVCPDMGTAIDPKTRLATCLDSLTAVGGDLIGWNKTAMNQFLSWAILLQLIGWIASGLAMSLGARFWFDVLSKLISVRAGLAPAEADQPSKKPA</sequence>
<accession>A0A411HES5</accession>
<organism evidence="2 3">
    <name type="scientific">Pseudolysobacter antarcticus</name>
    <dbReference type="NCBI Taxonomy" id="2511995"/>
    <lineage>
        <taxon>Bacteria</taxon>
        <taxon>Pseudomonadati</taxon>
        <taxon>Pseudomonadota</taxon>
        <taxon>Gammaproteobacteria</taxon>
        <taxon>Lysobacterales</taxon>
        <taxon>Rhodanobacteraceae</taxon>
        <taxon>Pseudolysobacter</taxon>
    </lineage>
</organism>
<reference evidence="2 3" key="1">
    <citation type="submission" date="2019-01" db="EMBL/GenBank/DDBJ databases">
        <title>Pseudolysobacter antarctica gen. nov., sp. nov., isolated from Fildes Peninsula, Antarctica.</title>
        <authorList>
            <person name="Wei Z."/>
            <person name="Peng F."/>
        </authorList>
    </citation>
    <scope>NUCLEOTIDE SEQUENCE [LARGE SCALE GENOMIC DNA]</scope>
    <source>
        <strain evidence="2 3">AQ6-296</strain>
    </source>
</reference>
<dbReference type="RefSeq" id="WP_129831228.1">
    <property type="nucleotide sequence ID" value="NZ_CP035704.1"/>
</dbReference>
<keyword evidence="1" id="KW-1133">Transmembrane helix</keyword>
<feature type="transmembrane region" description="Helical" evidence="1">
    <location>
        <begin position="244"/>
        <end position="271"/>
    </location>
</feature>
<dbReference type="KEGG" id="xbc:ELE36_00500"/>
<proteinExistence type="predicted"/>
<dbReference type="EMBL" id="CP035704">
    <property type="protein sequence ID" value="QBB68977.1"/>
    <property type="molecule type" value="Genomic_DNA"/>
</dbReference>
<evidence type="ECO:0000313" key="3">
    <source>
        <dbReference type="Proteomes" id="UP000291562"/>
    </source>
</evidence>
<protein>
    <submittedName>
        <fullName evidence="2">Uncharacterized protein</fullName>
    </submittedName>
</protein>
<gene>
    <name evidence="2" type="ORF">ELE36_00500</name>
</gene>
<dbReference type="OrthoDB" id="6286374at2"/>
<evidence type="ECO:0000313" key="2">
    <source>
        <dbReference type="EMBL" id="QBB68977.1"/>
    </source>
</evidence>
<feature type="transmembrane region" description="Helical" evidence="1">
    <location>
        <begin position="153"/>
        <end position="174"/>
    </location>
</feature>
<keyword evidence="1" id="KW-0812">Transmembrane</keyword>
<dbReference type="Proteomes" id="UP000291562">
    <property type="component" value="Chromosome"/>
</dbReference>
<dbReference type="AlphaFoldDB" id="A0A411HES5"/>
<name>A0A411HES5_9GAMM</name>
<keyword evidence="3" id="KW-1185">Reference proteome</keyword>
<evidence type="ECO:0000256" key="1">
    <source>
        <dbReference type="SAM" id="Phobius"/>
    </source>
</evidence>